<name>A0A9X4QRM4_9BACL</name>
<gene>
    <name evidence="1" type="ORF">OMP40_02445</name>
</gene>
<reference evidence="1" key="1">
    <citation type="submission" date="2022-10" db="EMBL/GenBank/DDBJ databases">
        <title>Comparative genomic analysis of Cohnella hashimotonis sp. nov., isolated from the International Space Station.</title>
        <authorList>
            <person name="Simpson A."/>
            <person name="Venkateswaran K."/>
        </authorList>
    </citation>
    <scope>NUCLEOTIDE SEQUENCE</scope>
    <source>
        <strain evidence="1">DSM 28161</strain>
    </source>
</reference>
<keyword evidence="2" id="KW-1185">Reference proteome</keyword>
<dbReference type="AlphaFoldDB" id="A0A9X4QRM4"/>
<evidence type="ECO:0000313" key="2">
    <source>
        <dbReference type="Proteomes" id="UP001153404"/>
    </source>
</evidence>
<protein>
    <submittedName>
        <fullName evidence="1">Uncharacterized protein</fullName>
    </submittedName>
</protein>
<proteinExistence type="predicted"/>
<comment type="caution">
    <text evidence="1">The sequence shown here is derived from an EMBL/GenBank/DDBJ whole genome shotgun (WGS) entry which is preliminary data.</text>
</comment>
<dbReference type="Proteomes" id="UP001153404">
    <property type="component" value="Unassembled WGS sequence"/>
</dbReference>
<accession>A0A9X4QRM4</accession>
<organism evidence="1 2">
    <name type="scientific">Cohnella rhizosphaerae</name>
    <dbReference type="NCBI Taxonomy" id="1457232"/>
    <lineage>
        <taxon>Bacteria</taxon>
        <taxon>Bacillati</taxon>
        <taxon>Bacillota</taxon>
        <taxon>Bacilli</taxon>
        <taxon>Bacillales</taxon>
        <taxon>Paenibacillaceae</taxon>
        <taxon>Cohnella</taxon>
    </lineage>
</organism>
<evidence type="ECO:0000313" key="1">
    <source>
        <dbReference type="EMBL" id="MDG0808394.1"/>
    </source>
</evidence>
<dbReference type="EMBL" id="JAPDIA010000001">
    <property type="protein sequence ID" value="MDG0808394.1"/>
    <property type="molecule type" value="Genomic_DNA"/>
</dbReference>
<sequence>MKPSSARLGIVWKSEVSPMTGEASRRKRVKASPAGTEITMAMNSAMNEICRCSSVPRTMSSRRLMNTSQRFMAASVQICFSRASIRLELVTSPAIWPLGWMTGK</sequence>
<dbReference type="RefSeq" id="WP_277528839.1">
    <property type="nucleotide sequence ID" value="NZ_JAPDIA010000001.1"/>
</dbReference>